<dbReference type="RefSeq" id="WP_259138225.1">
    <property type="nucleotide sequence ID" value="NZ_JANUXX010000004.1"/>
</dbReference>
<dbReference type="PROSITE" id="PS51192">
    <property type="entry name" value="HELICASE_ATP_BIND_1"/>
    <property type="match status" value="1"/>
</dbReference>
<dbReference type="Pfam" id="PF07669">
    <property type="entry name" value="Eco57I"/>
    <property type="match status" value="1"/>
</dbReference>
<dbReference type="EMBL" id="JANUXX010000004">
    <property type="protein sequence ID" value="MCS4488265.1"/>
    <property type="molecule type" value="Genomic_DNA"/>
</dbReference>
<proteinExistence type="predicted"/>
<keyword evidence="4" id="KW-1185">Reference proteome</keyword>
<evidence type="ECO:0000256" key="1">
    <source>
        <dbReference type="ARBA" id="ARBA00023236"/>
    </source>
</evidence>
<dbReference type="InterPro" id="IPR014001">
    <property type="entry name" value="Helicase_ATP-bd"/>
</dbReference>
<dbReference type="InterPro" id="IPR050742">
    <property type="entry name" value="Helicase_Restrict-Modif_Enz"/>
</dbReference>
<dbReference type="PANTHER" id="PTHR47396">
    <property type="entry name" value="TYPE I RESTRICTION ENZYME ECOKI R PROTEIN"/>
    <property type="match status" value="1"/>
</dbReference>
<keyword evidence="3" id="KW-0489">Methyltransferase</keyword>
<evidence type="ECO:0000259" key="2">
    <source>
        <dbReference type="PROSITE" id="PS51192"/>
    </source>
</evidence>
<dbReference type="PROSITE" id="PS00092">
    <property type="entry name" value="N6_MTASE"/>
    <property type="match status" value="1"/>
</dbReference>
<dbReference type="Gene3D" id="3.40.50.150">
    <property type="entry name" value="Vaccinia Virus protein VP39"/>
    <property type="match status" value="1"/>
</dbReference>
<protein>
    <submittedName>
        <fullName evidence="3">Eco57I restriction-modification methylase domain-containing protein</fullName>
    </submittedName>
</protein>
<gene>
    <name evidence="3" type="ORF">NXS10_04745</name>
</gene>
<feature type="domain" description="Helicase ATP-binding" evidence="2">
    <location>
        <begin position="314"/>
        <end position="479"/>
    </location>
</feature>
<keyword evidence="1" id="KW-0227">DNA damage</keyword>
<reference evidence="3 4" key="1">
    <citation type="journal article" date="2023" name="Int. J. Syst. Evol. Microbiol.">
        <title>Streptococcus sciuri sp. nov., Staphylococcus marylandisciuri sp. nov. and Staphylococcus americanisciuri sp. nov., isolated from faeces of eastern grey squirrel (Sciurus carolinensis).</title>
        <authorList>
            <person name="Volokhov D.V."/>
            <person name="Zagorodnyaya T.A."/>
            <person name="Furtak V.A."/>
            <person name="Nattanmai G."/>
            <person name="Randall L."/>
            <person name="Jose S."/>
            <person name="Gao Y."/>
            <person name="Eisenberg T."/>
            <person name="Delmonte P."/>
            <person name="Blom J."/>
            <person name="Mitchell K.K."/>
        </authorList>
    </citation>
    <scope>NUCLEOTIDE SEQUENCE [LARGE SCALE GENOMIC DNA]</scope>
    <source>
        <strain evidence="3 4">SQ9-PEA</strain>
    </source>
</reference>
<dbReference type="SUPFAM" id="SSF52540">
    <property type="entry name" value="P-loop containing nucleoside triphosphate hydrolases"/>
    <property type="match status" value="2"/>
</dbReference>
<sequence length="1459" mass="168056">MISNFEFLTIDLDTAEFYTTAKTAEENYIQEDYETTLFKIRKIAENTAWLIADREYRDIPERTNFNGVLKIVKEYIKNDKVVVDNFYKIKQLGNDSSHNINPKDATKENALDALHRLFYILVWFMIKYVDPKVSSDLYDQFLEPRAQEMYQTAERKFIYIQTVDNHSGLFNAYEGTQKIGESSISEKDLEADWSPNSDFLRGEASKRIKQYMTTAGLSFTLGWVELAFKKSTKSWFHDYDVHNVLKRSGINHPEHLEEGKEWFETDLETAKEAIKAVKEGREYLQQIVKETPEAKTKIELRPEQKEAVAKTRKVFKKKKGKRMLWNAKMRFGKTIASLQLIKEEQFQKVLIMTHRPVVSDSWFKDYRKLKMDEEGYEYGSVNEGAHITSLKKGDKPFIYFASIQLLRHNNGETNLKDFTDVDWDLIIIDEAHEGTQTELSENVLKQLVKEQTKILNLSGTPFNLIDEFDDDQVYTWDYTMEQQAKVKWAYEHPDEPNPYDALPKVLMYTFEMKNKARFMDESKSFNFREFFRTDGKDHLVYEKEVRAFLDNITNRDSKTNYPFSTPTYRNELRHTLWIMPGIKEATAFEDLLREHPIFGKEYKIVNVVRGSSTDNGVTNEADIEKVRNAITDDPSKTKTITLTVRKLTVGVNVPEWTAVMFLSNTSSAINYLQAAFRAQTPYSHEKLGKKERCYIFDFAPDRALTVMAESAQISTGVGKKNTSDQKQAMTNLLNFLPILGSSETGMKNYNVDSMLTQLKKVYAEKAVRSGFDDDSLYNDNLLTLTAEDASMFNKLNAIVGKTQKQNKDKITINENGLTDEEYEAGEKAKKKPAKERTEEEKALIKKIKEAKDNRKKLISILRGVSIRIPMMIYGMTVDFDEDITIKDFIDKVDDESWKEFMPKGFTKKMFSEITKYYDAEVFIEAGRIIRRRAKSFDALDFIERAENIADLFASFKNPDKETVLTPWRVVNMQTTKSVGGLNFYDDDFISTTDGARSNLHWVEKENTSEIYHPDTKILDINSKTGLYPLHAAISLYYQKVKANDDNRFEADQVYQDILANNVYAIAKTPMAKTITERTLAGYKNYKTNVVYIENLTDILKADIEKGKEKVEEAFNQVKFDVVIGNPPYQESDGGAQASATPIYHKFVELAKKLEPSHISLIMPSRWYTGGKGLDNFRANMLSDITIRDLFDFPNPDDVFPNTNIRGGVCVVHWDSNWDNRTDLTRVVTMENGQVMVEVQRSIAIEDVDVFIRDSRVLKILSKIKAVHQHKGDISEIASPLKPYGFRGFFIRDKRFYAEPTNLADPIVCYGKGVVGFVERAEVTTKPEWIDCWKVFTARANNIGTELNDDNFNTIIAGPGTICTETYIVLGADLNLTEQEAHNLSNYLKTKFSRLLHATAKSSQDAARTTYKFIPLQDFTSNSDIDWTQSVSDIDQQLYKKYGLSDEEIQFIESKVKEME</sequence>
<evidence type="ECO:0000313" key="4">
    <source>
        <dbReference type="Proteomes" id="UP001206548"/>
    </source>
</evidence>
<dbReference type="Gene3D" id="3.40.50.300">
    <property type="entry name" value="P-loop containing nucleotide triphosphate hydrolases"/>
    <property type="match status" value="2"/>
</dbReference>
<comment type="caution">
    <text evidence="3">The sequence shown here is derived from an EMBL/GenBank/DDBJ whole genome shotgun (WGS) entry which is preliminary data.</text>
</comment>
<dbReference type="SUPFAM" id="SSF53335">
    <property type="entry name" value="S-adenosyl-L-methionine-dependent methyltransferases"/>
    <property type="match status" value="1"/>
</dbReference>
<dbReference type="Proteomes" id="UP001206548">
    <property type="component" value="Unassembled WGS sequence"/>
</dbReference>
<dbReference type="SMART" id="SM00487">
    <property type="entry name" value="DEXDc"/>
    <property type="match status" value="1"/>
</dbReference>
<organism evidence="3 4">
    <name type="scientific">Streptococcus sciuri</name>
    <dbReference type="NCBI Taxonomy" id="2973939"/>
    <lineage>
        <taxon>Bacteria</taxon>
        <taxon>Bacillati</taxon>
        <taxon>Bacillota</taxon>
        <taxon>Bacilli</taxon>
        <taxon>Lactobacillales</taxon>
        <taxon>Streptococcaceae</taxon>
        <taxon>Streptococcus</taxon>
    </lineage>
</organism>
<dbReference type="InterPro" id="IPR027417">
    <property type="entry name" value="P-loop_NTPase"/>
</dbReference>
<keyword evidence="3" id="KW-0808">Transferase</keyword>
<dbReference type="InterPro" id="IPR029063">
    <property type="entry name" value="SAM-dependent_MTases_sf"/>
</dbReference>
<evidence type="ECO:0000313" key="3">
    <source>
        <dbReference type="EMBL" id="MCS4488265.1"/>
    </source>
</evidence>
<dbReference type="InterPro" id="IPR006935">
    <property type="entry name" value="Helicase/UvrB_N"/>
</dbReference>
<dbReference type="GO" id="GO:0032259">
    <property type="term" value="P:methylation"/>
    <property type="evidence" value="ECO:0007669"/>
    <property type="project" value="UniProtKB-KW"/>
</dbReference>
<dbReference type="InterPro" id="IPR011639">
    <property type="entry name" value="MethylTrfase_TaqI-like_dom"/>
</dbReference>
<dbReference type="PANTHER" id="PTHR47396:SF1">
    <property type="entry name" value="ATP-DEPENDENT HELICASE IRC3-RELATED"/>
    <property type="match status" value="1"/>
</dbReference>
<dbReference type="InterPro" id="IPR002052">
    <property type="entry name" value="DNA_methylase_N6_adenine_CS"/>
</dbReference>
<keyword evidence="1" id="KW-0742">SOS response</keyword>
<name>A0ABT2F8V6_9STRE</name>
<dbReference type="GO" id="GO:0008168">
    <property type="term" value="F:methyltransferase activity"/>
    <property type="evidence" value="ECO:0007669"/>
    <property type="project" value="UniProtKB-KW"/>
</dbReference>
<dbReference type="Pfam" id="PF04851">
    <property type="entry name" value="ResIII"/>
    <property type="match status" value="1"/>
</dbReference>
<accession>A0ABT2F8V6</accession>